<accession>A0A8X7X9L2</accession>
<dbReference type="SMART" id="SM00258">
    <property type="entry name" value="SAND"/>
    <property type="match status" value="1"/>
</dbReference>
<evidence type="ECO:0000313" key="7">
    <source>
        <dbReference type="EMBL" id="KAG2463390.1"/>
    </source>
</evidence>
<dbReference type="GO" id="GO:0003677">
    <property type="term" value="F:DNA binding"/>
    <property type="evidence" value="ECO:0007669"/>
    <property type="project" value="UniProtKB-KW"/>
</dbReference>
<keyword evidence="8" id="KW-1185">Reference proteome</keyword>
<dbReference type="Pfam" id="PF00536">
    <property type="entry name" value="SAM_1"/>
    <property type="match status" value="1"/>
</dbReference>
<protein>
    <submittedName>
        <fullName evidence="7">SAMD7 protein</fullName>
    </submittedName>
</protein>
<feature type="domain" description="SAND" evidence="6">
    <location>
        <begin position="159"/>
        <end position="245"/>
    </location>
</feature>
<evidence type="ECO:0000256" key="2">
    <source>
        <dbReference type="ARBA" id="ARBA00023163"/>
    </source>
</evidence>
<dbReference type="InterPro" id="IPR013761">
    <property type="entry name" value="SAM/pointed_sf"/>
</dbReference>
<evidence type="ECO:0000313" key="8">
    <source>
        <dbReference type="Proteomes" id="UP000886611"/>
    </source>
</evidence>
<feature type="compositionally biased region" description="Polar residues" evidence="4">
    <location>
        <begin position="346"/>
        <end position="357"/>
    </location>
</feature>
<dbReference type="Pfam" id="PF01342">
    <property type="entry name" value="SAND"/>
    <property type="match status" value="1"/>
</dbReference>
<dbReference type="Proteomes" id="UP000886611">
    <property type="component" value="Unassembled WGS sequence"/>
</dbReference>
<gene>
    <name evidence="7" type="primary">Samd7</name>
    <name evidence="7" type="ORF">GTO96_0000942</name>
</gene>
<feature type="compositionally biased region" description="Basic and acidic residues" evidence="4">
    <location>
        <begin position="639"/>
        <end position="657"/>
    </location>
</feature>
<dbReference type="PROSITE" id="PS50105">
    <property type="entry name" value="SAM_DOMAIN"/>
    <property type="match status" value="1"/>
</dbReference>
<dbReference type="InterPro" id="IPR000770">
    <property type="entry name" value="SAND_dom"/>
</dbReference>
<keyword evidence="2" id="KW-0804">Transcription</keyword>
<sequence>MKQQSPPQDEAFLLGKEESEEEAPASFPQQGAFWENPLSTRSLIAGHVRVGESQEGIAQAMRDSQVEHDDFTGNAAVHLDALQAPSLLNPWLVMKSSCFAESVPSENVSGSPPSPCSYTFPGHCYLSPAVGYAELRGGLPPAFACPWLTCVPEEGNGEDATFAMEVLYDCGEPCVPVECGEKRALLYPSRLCQGSRGLSILYGDMWLTPNEFQSASGRENAKDWKRSIKHKGRNLKWLICRGLLSTHPPVCEHTGCGFHQLTDGSQAPGQLLGPSNQTEIEDLLISKNEEKKQEESNHLESSHSGYFDGVILKVKNDQEEASVKRYLPGSLSSAAGRKRQLPETESLLSDNSVQSHSPLEKQQRTSDPQSEMTPREHLRKMSALGEQGNLEEKHWYRLVNNMAAGELRQRQEVLMRNQMTMNAQLISPAQQRMQAIAPPFEPRFLERDLVTSAEMVPSEARQMHIGSHLGPPLPQHSSIIPSRGFQGAGFGFLPSEPMDSVARRQEMIHKQNLARMEMNAILHQKEMESAHQKGLLGMEAPMLYPSIPTNAIAFRGRHRLQEGHLPSDLFVQRTNLEDLQGNALLMSSHPYPTVNTLHREKVRRSGRRASNQKNADCNVAGQKYQLEEKVMDQASGTPGEEKELETKGESEHGSTNKVDQVKMDVDLSSNGGKSYKECEQGLRKSCNTHESCSDPTNCSSSDKDLPNSCSSFHDKYTYSGAVPHTGIPFGFPVSSNGLLPPGAHSVFINGDEMSSIEDIRKWTVDDVYNFISNIPGCSEYAQTFKDHVIDGETLPLLTEEHLLDTLGLKLGPALKIRSQVSRRLGSMFYMMNLPVSTAMSSMTEKPGDQSSDVNSPVNCNSAIDLLGSPCSRELENTKPQEQAPSDTSVALSETT</sequence>
<evidence type="ECO:0000259" key="6">
    <source>
        <dbReference type="PROSITE" id="PS50864"/>
    </source>
</evidence>
<evidence type="ECO:0000256" key="3">
    <source>
        <dbReference type="ARBA" id="ARBA00023242"/>
    </source>
</evidence>
<feature type="domain" description="SAM" evidence="5">
    <location>
        <begin position="762"/>
        <end position="808"/>
    </location>
</feature>
<dbReference type="CDD" id="cd09579">
    <property type="entry name" value="SAM_Samd7_11"/>
    <property type="match status" value="1"/>
</dbReference>
<evidence type="ECO:0000256" key="1">
    <source>
        <dbReference type="ARBA" id="ARBA00023015"/>
    </source>
</evidence>
<feature type="region of interest" description="Disordered" evidence="4">
    <location>
        <begin position="870"/>
        <end position="895"/>
    </location>
</feature>
<dbReference type="PANTHER" id="PTHR10417:SF15">
    <property type="entry name" value="STERILE ALPHA MOTIF DOMAIN-CONTAINING 11"/>
    <property type="match status" value="1"/>
</dbReference>
<dbReference type="Gene3D" id="1.10.150.50">
    <property type="entry name" value="Transcription Factor, Ets-1"/>
    <property type="match status" value="1"/>
</dbReference>
<dbReference type="Gene3D" id="3.10.390.10">
    <property type="entry name" value="SAND domain-like"/>
    <property type="match status" value="1"/>
</dbReference>
<feature type="region of interest" description="Disordered" evidence="4">
    <location>
        <begin position="1"/>
        <end position="32"/>
    </location>
</feature>
<dbReference type="PROSITE" id="PS50864">
    <property type="entry name" value="SAND"/>
    <property type="match status" value="1"/>
</dbReference>
<keyword evidence="3" id="KW-0539">Nucleus</keyword>
<comment type="caution">
    <text evidence="7">The sequence shown here is derived from an EMBL/GenBank/DDBJ whole genome shotgun (WGS) entry which is preliminary data.</text>
</comment>
<feature type="region of interest" description="Disordered" evidence="4">
    <location>
        <begin position="333"/>
        <end position="377"/>
    </location>
</feature>
<proteinExistence type="predicted"/>
<dbReference type="GO" id="GO:0046872">
    <property type="term" value="F:metal ion binding"/>
    <property type="evidence" value="ECO:0007669"/>
    <property type="project" value="UniProtKB-KW"/>
</dbReference>
<keyword evidence="1" id="KW-0805">Transcription regulation</keyword>
<dbReference type="EMBL" id="JAATIS010004040">
    <property type="protein sequence ID" value="KAG2463390.1"/>
    <property type="molecule type" value="Genomic_DNA"/>
</dbReference>
<feature type="region of interest" description="Disordered" evidence="4">
    <location>
        <begin position="630"/>
        <end position="657"/>
    </location>
</feature>
<dbReference type="SUPFAM" id="SSF47769">
    <property type="entry name" value="SAM/Pointed domain"/>
    <property type="match status" value="1"/>
</dbReference>
<evidence type="ECO:0000259" key="5">
    <source>
        <dbReference type="PROSITE" id="PS50105"/>
    </source>
</evidence>
<dbReference type="SUPFAM" id="SSF63763">
    <property type="entry name" value="SAND domain-like"/>
    <property type="match status" value="1"/>
</dbReference>
<dbReference type="InterPro" id="IPR001660">
    <property type="entry name" value="SAM"/>
</dbReference>
<evidence type="ECO:0000256" key="4">
    <source>
        <dbReference type="SAM" id="MobiDB-lite"/>
    </source>
</evidence>
<organism evidence="7 8">
    <name type="scientific">Polypterus senegalus</name>
    <name type="common">Senegal bichir</name>
    <dbReference type="NCBI Taxonomy" id="55291"/>
    <lineage>
        <taxon>Eukaryota</taxon>
        <taxon>Metazoa</taxon>
        <taxon>Chordata</taxon>
        <taxon>Craniata</taxon>
        <taxon>Vertebrata</taxon>
        <taxon>Euteleostomi</taxon>
        <taxon>Actinopterygii</taxon>
        <taxon>Polypteriformes</taxon>
        <taxon>Polypteridae</taxon>
        <taxon>Polypterus</taxon>
    </lineage>
</organism>
<dbReference type="PANTHER" id="PTHR10417">
    <property type="entry name" value="GLUCOCORTICOID MODULATORY ELEMENT-BINDING PROTEIN"/>
    <property type="match status" value="1"/>
</dbReference>
<name>A0A8X7X9L2_POLSE</name>
<dbReference type="InterPro" id="IPR010919">
    <property type="entry name" value="SAND-like_dom_sf"/>
</dbReference>
<feature type="non-terminal residue" evidence="7">
    <location>
        <position position="895"/>
    </location>
</feature>
<dbReference type="AlphaFoldDB" id="A0A8X7X9L2"/>
<feature type="compositionally biased region" description="Polar residues" evidence="4">
    <location>
        <begin position="879"/>
        <end position="895"/>
    </location>
</feature>
<reference evidence="7 8" key="1">
    <citation type="journal article" date="2021" name="Cell">
        <title>Tracing the genetic footprints of vertebrate landing in non-teleost ray-finned fishes.</title>
        <authorList>
            <person name="Bi X."/>
            <person name="Wang K."/>
            <person name="Yang L."/>
            <person name="Pan H."/>
            <person name="Jiang H."/>
            <person name="Wei Q."/>
            <person name="Fang M."/>
            <person name="Yu H."/>
            <person name="Zhu C."/>
            <person name="Cai Y."/>
            <person name="He Y."/>
            <person name="Gan X."/>
            <person name="Zeng H."/>
            <person name="Yu D."/>
            <person name="Zhu Y."/>
            <person name="Jiang H."/>
            <person name="Qiu Q."/>
            <person name="Yang H."/>
            <person name="Zhang Y.E."/>
            <person name="Wang W."/>
            <person name="Zhu M."/>
            <person name="He S."/>
            <person name="Zhang G."/>
        </authorList>
    </citation>
    <scope>NUCLEOTIDE SEQUENCE [LARGE SCALE GENOMIC DNA]</scope>
    <source>
        <strain evidence="7">Bchr_013</strain>
    </source>
</reference>
<feature type="non-terminal residue" evidence="7">
    <location>
        <position position="1"/>
    </location>
</feature>
<dbReference type="SMART" id="SM00454">
    <property type="entry name" value="SAM"/>
    <property type="match status" value="1"/>
</dbReference>